<evidence type="ECO:0000256" key="1">
    <source>
        <dbReference type="SAM" id="Phobius"/>
    </source>
</evidence>
<keyword evidence="1" id="KW-0472">Membrane</keyword>
<accession>A0A1Z1N1H8</accession>
<geneLocation type="plasmid" evidence="2">
    <name>pEaer-4382b</name>
</geneLocation>
<feature type="transmembrane region" description="Helical" evidence="1">
    <location>
        <begin position="17"/>
        <end position="36"/>
    </location>
</feature>
<reference evidence="3" key="1">
    <citation type="submission" date="2016-11" db="EMBL/GenBank/DDBJ databases">
        <title>Two KPC-3-encoding plasmids from the same Enterobacter aerogenes strain of wildlife origin.</title>
        <authorList>
            <person name="Kutilova I."/>
            <person name="Papagiannitsis C.C."/>
            <person name="Dolejska M."/>
        </authorList>
    </citation>
    <scope>NUCLEOTIDE SEQUENCE</scope>
    <source>
        <strain evidence="3">Eaer-4382</strain>
        <plasmid evidence="2">pEaer-4382b</plasmid>
        <plasmid evidence="3">pEaer-4382s</plasmid>
    </source>
</reference>
<proteinExistence type="predicted"/>
<feature type="transmembrane region" description="Helical" evidence="1">
    <location>
        <begin position="48"/>
        <end position="66"/>
    </location>
</feature>
<evidence type="ECO:0000313" key="3">
    <source>
        <dbReference type="EMBL" id="ARW73031.1"/>
    </source>
</evidence>
<organism evidence="3">
    <name type="scientific">Klebsiella aerogenes</name>
    <name type="common">Enterobacter aerogenes</name>
    <dbReference type="NCBI Taxonomy" id="548"/>
    <lineage>
        <taxon>Bacteria</taxon>
        <taxon>Pseudomonadati</taxon>
        <taxon>Pseudomonadota</taxon>
        <taxon>Gammaproteobacteria</taxon>
        <taxon>Enterobacterales</taxon>
        <taxon>Enterobacteriaceae</taxon>
        <taxon>Klebsiella/Raoultella group</taxon>
        <taxon>Klebsiella</taxon>
    </lineage>
</organism>
<dbReference type="GeneID" id="67639161"/>
<geneLocation type="plasmid" evidence="3">
    <name>pEaer-4382s</name>
</geneLocation>
<keyword evidence="1" id="KW-1133">Transmembrane helix</keyword>
<dbReference type="EMBL" id="KY093014">
    <property type="protein sequence ID" value="ARW73031.1"/>
    <property type="molecule type" value="Genomic_DNA"/>
</dbReference>
<sequence>MINYLTFSYRLVRADSFYIFYFFLAIGMGVIVGSFASRAFERRGLRGCMFSGVLILHVITALVILSPEDTYKDMVFRKNNTMYTLTNCKVSAFDAQQGFNGRKDAWSCPDGITRYLPVKYRPEGSSSEYKMQ</sequence>
<protein>
    <submittedName>
        <fullName evidence="3">Uncharacterized protein</fullName>
    </submittedName>
</protein>
<name>A0A1Z1N1H8_KLEAE</name>
<dbReference type="EMBL" id="KY093013">
    <property type="protein sequence ID" value="ARW72911.1"/>
    <property type="molecule type" value="Genomic_DNA"/>
</dbReference>
<keyword evidence="3" id="KW-0614">Plasmid</keyword>
<dbReference type="RefSeq" id="WP_020277946.1">
    <property type="nucleotide sequence ID" value="NZ_KY093013.1"/>
</dbReference>
<dbReference type="AlphaFoldDB" id="A0A1Z1N1H8"/>
<evidence type="ECO:0000313" key="2">
    <source>
        <dbReference type="EMBL" id="ARW72911.1"/>
    </source>
</evidence>
<keyword evidence="1" id="KW-0812">Transmembrane</keyword>